<accession>A0A6I8P0C6</accession>
<keyword evidence="2" id="KW-0472">Membrane</keyword>
<dbReference type="CDD" id="cd13220">
    <property type="entry name" value="PH-GRAM_GRAMDC"/>
    <property type="match status" value="1"/>
</dbReference>
<dbReference type="InterPro" id="IPR011993">
    <property type="entry name" value="PH-like_dom_sf"/>
</dbReference>
<keyword evidence="2" id="KW-0812">Transmembrane</keyword>
<evidence type="ECO:0000313" key="4">
    <source>
        <dbReference type="Ensembl" id="ENSOANP00000046461.1"/>
    </source>
</evidence>
<dbReference type="FunCoup" id="A0A6I8P0C6">
    <property type="interactions" value="12"/>
</dbReference>
<dbReference type="GO" id="GO:0061817">
    <property type="term" value="P:endoplasmic reticulum-plasma membrane tethering"/>
    <property type="evidence" value="ECO:0000318"/>
    <property type="project" value="GO_Central"/>
</dbReference>
<proteinExistence type="predicted"/>
<dbReference type="Bgee" id="ENSOANG00000036970">
    <property type="expression patterns" value="Expressed in cerebellum and 7 other cell types or tissues"/>
</dbReference>
<dbReference type="PANTHER" id="PTHR46973">
    <property type="entry name" value="GRAM DOMAIN-CONTAINING PROTEIN 2A"/>
    <property type="match status" value="1"/>
</dbReference>
<evidence type="ECO:0000256" key="1">
    <source>
        <dbReference type="SAM" id="MobiDB-lite"/>
    </source>
</evidence>
<dbReference type="PANTHER" id="PTHR46973:SF1">
    <property type="entry name" value="GRAM DOMAIN-CONTAINING PROTEIN 2A"/>
    <property type="match status" value="1"/>
</dbReference>
<keyword evidence="5" id="KW-1185">Reference proteome</keyword>
<feature type="region of interest" description="Disordered" evidence="1">
    <location>
        <begin position="1"/>
        <end position="94"/>
    </location>
</feature>
<dbReference type="SMART" id="SM00568">
    <property type="entry name" value="GRAM"/>
    <property type="match status" value="1"/>
</dbReference>
<reference evidence="4" key="3">
    <citation type="submission" date="2025-09" db="UniProtKB">
        <authorList>
            <consortium name="Ensembl"/>
        </authorList>
    </citation>
    <scope>IDENTIFICATION</scope>
    <source>
        <strain evidence="4">Glennie</strain>
    </source>
</reference>
<dbReference type="GO" id="GO:0005546">
    <property type="term" value="F:phosphatidylinositol-4,5-bisphosphate binding"/>
    <property type="evidence" value="ECO:0000318"/>
    <property type="project" value="GO_Central"/>
</dbReference>
<reference evidence="4 5" key="1">
    <citation type="journal article" date="2008" name="Nature">
        <title>Genome analysis of the platypus reveals unique signatures of evolution.</title>
        <authorList>
            <person name="Warren W.C."/>
            <person name="Hillier L.W."/>
            <person name="Marshall Graves J.A."/>
            <person name="Birney E."/>
            <person name="Ponting C.P."/>
            <person name="Grutzner F."/>
            <person name="Belov K."/>
            <person name="Miller W."/>
            <person name="Clarke L."/>
            <person name="Chinwalla A.T."/>
            <person name="Yang S.P."/>
            <person name="Heger A."/>
            <person name="Locke D.P."/>
            <person name="Miethke P."/>
            <person name="Waters P.D."/>
            <person name="Veyrunes F."/>
            <person name="Fulton L."/>
            <person name="Fulton B."/>
            <person name="Graves T."/>
            <person name="Wallis J."/>
            <person name="Puente X.S."/>
            <person name="Lopez-Otin C."/>
            <person name="Ordonez G.R."/>
            <person name="Eichler E.E."/>
            <person name="Chen L."/>
            <person name="Cheng Z."/>
            <person name="Deakin J.E."/>
            <person name="Alsop A."/>
            <person name="Thompson K."/>
            <person name="Kirby P."/>
            <person name="Papenfuss A.T."/>
            <person name="Wakefield M.J."/>
            <person name="Olender T."/>
            <person name="Lancet D."/>
            <person name="Huttley G.A."/>
            <person name="Smit A.F."/>
            <person name="Pask A."/>
            <person name="Temple-Smith P."/>
            <person name="Batzer M.A."/>
            <person name="Walker J.A."/>
            <person name="Konkel M.K."/>
            <person name="Harris R.S."/>
            <person name="Whittington C.M."/>
            <person name="Wong E.S."/>
            <person name="Gemmell N.J."/>
            <person name="Buschiazzo E."/>
            <person name="Vargas Jentzsch I.M."/>
            <person name="Merkel A."/>
            <person name="Schmitz J."/>
            <person name="Zemann A."/>
            <person name="Churakov G."/>
            <person name="Kriegs J.O."/>
            <person name="Brosius J."/>
            <person name="Murchison E.P."/>
            <person name="Sachidanandam R."/>
            <person name="Smith C."/>
            <person name="Hannon G.J."/>
            <person name="Tsend-Ayush E."/>
            <person name="McMillan D."/>
            <person name="Attenborough R."/>
            <person name="Rens W."/>
            <person name="Ferguson-Smith M."/>
            <person name="Lefevre C.M."/>
            <person name="Sharp J.A."/>
            <person name="Nicholas K.R."/>
            <person name="Ray D.A."/>
            <person name="Kube M."/>
            <person name="Reinhardt R."/>
            <person name="Pringle T.H."/>
            <person name="Taylor J."/>
            <person name="Jones R.C."/>
            <person name="Nixon B."/>
            <person name="Dacheux J.L."/>
            <person name="Niwa H."/>
            <person name="Sekita Y."/>
            <person name="Huang X."/>
            <person name="Stark A."/>
            <person name="Kheradpour P."/>
            <person name="Kellis M."/>
            <person name="Flicek P."/>
            <person name="Chen Y."/>
            <person name="Webber C."/>
            <person name="Hardison R."/>
            <person name="Nelson J."/>
            <person name="Hallsworth-Pepin K."/>
            <person name="Delehaunty K."/>
            <person name="Markovic C."/>
            <person name="Minx P."/>
            <person name="Feng Y."/>
            <person name="Kremitzki C."/>
            <person name="Mitreva M."/>
            <person name="Glasscock J."/>
            <person name="Wylie T."/>
            <person name="Wohldmann P."/>
            <person name="Thiru P."/>
            <person name="Nhan M.N."/>
            <person name="Pohl C.S."/>
            <person name="Smith S.M."/>
            <person name="Hou S."/>
            <person name="Nefedov M."/>
            <person name="de Jong P.J."/>
            <person name="Renfree M.B."/>
            <person name="Mardis E.R."/>
            <person name="Wilson R.K."/>
        </authorList>
    </citation>
    <scope>NUCLEOTIDE SEQUENCE [LARGE SCALE GENOMIC DNA]</scope>
    <source>
        <strain evidence="4 5">Glennie</strain>
    </source>
</reference>
<evidence type="ECO:0000256" key="2">
    <source>
        <dbReference type="SAM" id="Phobius"/>
    </source>
</evidence>
<dbReference type="FunFam" id="2.30.29.30:FF:000086">
    <property type="entry name" value="GRAM domain-containing protein 2B isoform 2"/>
    <property type="match status" value="1"/>
</dbReference>
<dbReference type="Gene3D" id="2.30.29.30">
    <property type="entry name" value="Pleckstrin-homology domain (PH domain)/Phosphotyrosine-binding domain (PTB)"/>
    <property type="match status" value="1"/>
</dbReference>
<dbReference type="GeneTree" id="ENSGT00940000159572"/>
<keyword evidence="2" id="KW-1133">Transmembrane helix</keyword>
<feature type="transmembrane region" description="Helical" evidence="2">
    <location>
        <begin position="359"/>
        <end position="380"/>
    </location>
</feature>
<feature type="domain" description="GRAM" evidence="3">
    <location>
        <begin position="151"/>
        <end position="218"/>
    </location>
</feature>
<dbReference type="GO" id="GO:2001256">
    <property type="term" value="P:regulation of store-operated calcium entry"/>
    <property type="evidence" value="ECO:0000318"/>
    <property type="project" value="GO_Central"/>
</dbReference>
<sequence>MGGRGRAGAACQSLSGRPCVRPAVWPGDSAGKAPGMTALSRSETAAHPHSSKQMHEKAASLKSSTPSQEKPEASPKERNLETLDERTLFDAGAGGDQSTDWMMAFAELHRSPAPSPPFPRGQELEPVNQPEISKDEEKKCNREGIPNKYNNQYHKLFKDVPLDETVLKVCSCALQKDILIQGRLYISSNWLCFHANLFGKDIKVVIPVISVQMIKKHKMARLLPNGLAITTNTSRKYIFVSLISRDSVYDTLRRVCTHLQASSKKSLSVKEYPDEPDSESLEALVPEVKWRKVSPTSLSLSLPEGDFPCIHRTSASSLSTKESSFRSQEPLGSESTINTEEELEVETGCIAELRPLDYYLLKLFFVLICLLVVSSSYLAFRIFRLEQQLCSLNRDYLSHEHREFPLATGTVRRGHWIQVNAIPLERNPAPTWQSLRVEEEFMTHGSDLEFYV</sequence>
<gene>
    <name evidence="4" type="primary">GRAMD2A</name>
</gene>
<organism evidence="4 5">
    <name type="scientific">Ornithorhynchus anatinus</name>
    <name type="common">Duckbill platypus</name>
    <dbReference type="NCBI Taxonomy" id="9258"/>
    <lineage>
        <taxon>Eukaryota</taxon>
        <taxon>Metazoa</taxon>
        <taxon>Chordata</taxon>
        <taxon>Craniata</taxon>
        <taxon>Vertebrata</taxon>
        <taxon>Euteleostomi</taxon>
        <taxon>Mammalia</taxon>
        <taxon>Monotremata</taxon>
        <taxon>Ornithorhynchidae</taxon>
        <taxon>Ornithorhynchus</taxon>
    </lineage>
</organism>
<dbReference type="GO" id="GO:0005789">
    <property type="term" value="C:endoplasmic reticulum membrane"/>
    <property type="evidence" value="ECO:0000318"/>
    <property type="project" value="GO_Central"/>
</dbReference>
<evidence type="ECO:0000259" key="3">
    <source>
        <dbReference type="SMART" id="SM00568"/>
    </source>
</evidence>
<dbReference type="InterPro" id="IPR042624">
    <property type="entry name" value="RAMD2A"/>
</dbReference>
<name>A0A6I8P0C6_ORNAN</name>
<reference evidence="4" key="2">
    <citation type="submission" date="2025-08" db="UniProtKB">
        <authorList>
            <consortium name="Ensembl"/>
        </authorList>
    </citation>
    <scope>IDENTIFICATION</scope>
    <source>
        <strain evidence="4">Glennie</strain>
    </source>
</reference>
<dbReference type="GO" id="GO:0044232">
    <property type="term" value="C:organelle membrane contact site"/>
    <property type="evidence" value="ECO:0000318"/>
    <property type="project" value="GO_Central"/>
</dbReference>
<dbReference type="Pfam" id="PF02893">
    <property type="entry name" value="GRAM"/>
    <property type="match status" value="1"/>
</dbReference>
<dbReference type="Proteomes" id="UP000002279">
    <property type="component" value="Chromosome 5"/>
</dbReference>
<evidence type="ECO:0000313" key="5">
    <source>
        <dbReference type="Proteomes" id="UP000002279"/>
    </source>
</evidence>
<dbReference type="Ensembl" id="ENSOANT00000057893.1">
    <property type="protein sequence ID" value="ENSOANP00000046461.1"/>
    <property type="gene ID" value="ENSOANG00000036970.1"/>
</dbReference>
<feature type="compositionally biased region" description="Basic and acidic residues" evidence="1">
    <location>
        <begin position="69"/>
        <end position="88"/>
    </location>
</feature>
<protein>
    <recommendedName>
        <fullName evidence="3">GRAM domain-containing protein</fullName>
    </recommendedName>
</protein>
<dbReference type="InterPro" id="IPR004182">
    <property type="entry name" value="GRAM"/>
</dbReference>
<dbReference type="AlphaFoldDB" id="A0A6I8P0C6"/>
<dbReference type="InParanoid" id="A0A6I8P0C6"/>